<dbReference type="RefSeq" id="WP_184018507.1">
    <property type="nucleotide sequence ID" value="NZ_JACHFD010000009.1"/>
</dbReference>
<name>A0A840V1P9_9BACT</name>
<dbReference type="InterPro" id="IPR051395">
    <property type="entry name" value="Cytochrome_c_Peroxidase/MauG"/>
</dbReference>
<protein>
    <submittedName>
        <fullName evidence="9">Cytochrome c peroxidase</fullName>
    </submittedName>
</protein>
<dbReference type="Gene3D" id="1.10.760.10">
    <property type="entry name" value="Cytochrome c-like domain"/>
    <property type="match status" value="2"/>
</dbReference>
<dbReference type="InterPro" id="IPR036909">
    <property type="entry name" value="Cyt_c-like_dom_sf"/>
</dbReference>
<dbReference type="Proteomes" id="UP000557717">
    <property type="component" value="Unassembled WGS sequence"/>
</dbReference>
<evidence type="ECO:0000259" key="8">
    <source>
        <dbReference type="PROSITE" id="PS51007"/>
    </source>
</evidence>
<gene>
    <name evidence="9" type="ORF">HNR46_002154</name>
</gene>
<sequence length="574" mass="62868">MPGALRLFFPLFPLVPLLLVPASLRAQETKDIRVEVDFLRGDVPLTSEVRGGVAISRADLLISDITFQRADGRWLPLARWDGFFSATEADRSPLLRGLPAETMQAVRFHLGPPAEINHADPALFAVDDPLHPTANRLHWEWQSGFIFLALEGRLANPSAADRGFSYHIGNDPQHVEITVPVKFPAADQTLRLGLDLDALLDFDLETAPPSTHSRVGDPLAPQIARATQHAFHFLDSRPGYRQSASAAPATHAPPGTTPLRLDLSARFPQVQLPADNPLTREGVALGRALFFDPRLSGDGTLSCASCHHPESAFSDPLAKSRGIDGRSPARHSMALFNLAWSPSFFWDGRATRLRDQVLDPIQHPDEMGQALESLPAKLEAPYGEAFAAAFGSPGVSRERLGLALEQYLLSLLSQDSRFDRAMRGEQTFTDAEKRGFQLFITENDPARQLRGADCFHCHGGALFTDHDFHNNGIDSSFPNDRGRAATTGKEDDLGKFKTPSLRNVGLSAPYMHDGRFATLEEVIEHYNSGVHPSPTLDPNLSKHQGLGLSEQDKADLAAFLRTLDDPAFAQTPPP</sequence>
<dbReference type="InterPro" id="IPR046863">
    <property type="entry name" value="MbnP-like_dom"/>
</dbReference>
<organism evidence="9 10">
    <name type="scientific">Haloferula luteola</name>
    <dbReference type="NCBI Taxonomy" id="595692"/>
    <lineage>
        <taxon>Bacteria</taxon>
        <taxon>Pseudomonadati</taxon>
        <taxon>Verrucomicrobiota</taxon>
        <taxon>Verrucomicrobiia</taxon>
        <taxon>Verrucomicrobiales</taxon>
        <taxon>Verrucomicrobiaceae</taxon>
        <taxon>Haloferula</taxon>
    </lineage>
</organism>
<dbReference type="Pfam" id="PF03150">
    <property type="entry name" value="CCP_MauG"/>
    <property type="match status" value="1"/>
</dbReference>
<keyword evidence="10" id="KW-1185">Reference proteome</keyword>
<keyword evidence="6 7" id="KW-0408">Iron</keyword>
<dbReference type="GO" id="GO:0004130">
    <property type="term" value="F:cytochrome-c peroxidase activity"/>
    <property type="evidence" value="ECO:0007669"/>
    <property type="project" value="TreeGrafter"/>
</dbReference>
<dbReference type="PANTHER" id="PTHR30600">
    <property type="entry name" value="CYTOCHROME C PEROXIDASE-RELATED"/>
    <property type="match status" value="1"/>
</dbReference>
<comment type="subcellular location">
    <subcellularLocation>
        <location evidence="1">Cell envelope</location>
    </subcellularLocation>
</comment>
<keyword evidence="5" id="KW-0560">Oxidoreductase</keyword>
<evidence type="ECO:0000256" key="7">
    <source>
        <dbReference type="PROSITE-ProRule" id="PRU00433"/>
    </source>
</evidence>
<dbReference type="InterPro" id="IPR004852">
    <property type="entry name" value="Di-haem_cyt_c_peroxidsae"/>
</dbReference>
<dbReference type="GO" id="GO:0009055">
    <property type="term" value="F:electron transfer activity"/>
    <property type="evidence" value="ECO:0007669"/>
    <property type="project" value="InterPro"/>
</dbReference>
<evidence type="ECO:0000256" key="4">
    <source>
        <dbReference type="ARBA" id="ARBA00022729"/>
    </source>
</evidence>
<keyword evidence="4" id="KW-0732">Signal</keyword>
<dbReference type="GO" id="GO:0046872">
    <property type="term" value="F:metal ion binding"/>
    <property type="evidence" value="ECO:0007669"/>
    <property type="project" value="UniProtKB-KW"/>
</dbReference>
<dbReference type="AlphaFoldDB" id="A0A840V1P9"/>
<feature type="domain" description="Cytochrome c" evidence="8">
    <location>
        <begin position="419"/>
        <end position="564"/>
    </location>
</feature>
<proteinExistence type="predicted"/>
<evidence type="ECO:0000313" key="10">
    <source>
        <dbReference type="Proteomes" id="UP000557717"/>
    </source>
</evidence>
<dbReference type="PROSITE" id="PS51007">
    <property type="entry name" value="CYTC"/>
    <property type="match status" value="1"/>
</dbReference>
<dbReference type="InterPro" id="IPR009056">
    <property type="entry name" value="Cyt_c-like_dom"/>
</dbReference>
<accession>A0A840V1P9</accession>
<dbReference type="EMBL" id="JACHFD010000009">
    <property type="protein sequence ID" value="MBB5351915.1"/>
    <property type="molecule type" value="Genomic_DNA"/>
</dbReference>
<dbReference type="GO" id="GO:0020037">
    <property type="term" value="F:heme binding"/>
    <property type="evidence" value="ECO:0007669"/>
    <property type="project" value="InterPro"/>
</dbReference>
<evidence type="ECO:0000256" key="1">
    <source>
        <dbReference type="ARBA" id="ARBA00004196"/>
    </source>
</evidence>
<dbReference type="GO" id="GO:0030313">
    <property type="term" value="C:cell envelope"/>
    <property type="evidence" value="ECO:0007669"/>
    <property type="project" value="UniProtKB-SubCell"/>
</dbReference>
<keyword evidence="2 7" id="KW-0349">Heme</keyword>
<comment type="caution">
    <text evidence="9">The sequence shown here is derived from an EMBL/GenBank/DDBJ whole genome shotgun (WGS) entry which is preliminary data.</text>
</comment>
<dbReference type="Pfam" id="PF20243">
    <property type="entry name" value="MbnP"/>
    <property type="match status" value="1"/>
</dbReference>
<dbReference type="SUPFAM" id="SSF46626">
    <property type="entry name" value="Cytochrome c"/>
    <property type="match status" value="2"/>
</dbReference>
<keyword evidence="3 7" id="KW-0479">Metal-binding</keyword>
<evidence type="ECO:0000256" key="3">
    <source>
        <dbReference type="ARBA" id="ARBA00022723"/>
    </source>
</evidence>
<dbReference type="PANTHER" id="PTHR30600:SF10">
    <property type="entry name" value="BLL6722 PROTEIN"/>
    <property type="match status" value="1"/>
</dbReference>
<evidence type="ECO:0000313" key="9">
    <source>
        <dbReference type="EMBL" id="MBB5351915.1"/>
    </source>
</evidence>
<evidence type="ECO:0000256" key="2">
    <source>
        <dbReference type="ARBA" id="ARBA00022617"/>
    </source>
</evidence>
<evidence type="ECO:0000256" key="6">
    <source>
        <dbReference type="ARBA" id="ARBA00023004"/>
    </source>
</evidence>
<reference evidence="9 10" key="1">
    <citation type="submission" date="2020-08" db="EMBL/GenBank/DDBJ databases">
        <title>Genomic Encyclopedia of Type Strains, Phase IV (KMG-IV): sequencing the most valuable type-strain genomes for metagenomic binning, comparative biology and taxonomic classification.</title>
        <authorList>
            <person name="Goeker M."/>
        </authorList>
    </citation>
    <scope>NUCLEOTIDE SEQUENCE [LARGE SCALE GENOMIC DNA]</scope>
    <source>
        <strain evidence="9 10">YC6886</strain>
    </source>
</reference>
<keyword evidence="9" id="KW-0575">Peroxidase</keyword>
<evidence type="ECO:0000256" key="5">
    <source>
        <dbReference type="ARBA" id="ARBA00023002"/>
    </source>
</evidence>